<proteinExistence type="inferred from homology"/>
<dbReference type="Gene3D" id="3.40.710.10">
    <property type="entry name" value="DD-peptidase/beta-lactamase superfamily"/>
    <property type="match status" value="1"/>
</dbReference>
<evidence type="ECO:0000256" key="2">
    <source>
        <dbReference type="SAM" id="SignalP"/>
    </source>
</evidence>
<dbReference type="PANTHER" id="PTHR22935:SF95">
    <property type="entry name" value="BETA-LACTAMASE-LIKE 1-RELATED"/>
    <property type="match status" value="1"/>
</dbReference>
<organism evidence="4">
    <name type="scientific">Desulfovibrio sp. U5L</name>
    <dbReference type="NCBI Taxonomy" id="596152"/>
    <lineage>
        <taxon>Bacteria</taxon>
        <taxon>Pseudomonadati</taxon>
        <taxon>Thermodesulfobacteriota</taxon>
        <taxon>Desulfovibrionia</taxon>
        <taxon>Desulfovibrionales</taxon>
        <taxon>Desulfovibrionaceae</taxon>
        <taxon>Desulfovibrio</taxon>
    </lineage>
</organism>
<feature type="chain" id="PRO_5003664334" evidence="2">
    <location>
        <begin position="29"/>
        <end position="371"/>
    </location>
</feature>
<dbReference type="HOGENOM" id="CLU_020027_7_0_7"/>
<dbReference type="PANTHER" id="PTHR22935">
    <property type="entry name" value="PENICILLIN-BINDING PROTEIN"/>
    <property type="match status" value="1"/>
</dbReference>
<protein>
    <submittedName>
        <fullName evidence="4">Penicillin-binding protein, beta-lactamase class C</fullName>
    </submittedName>
</protein>
<evidence type="ECO:0000313" key="4">
    <source>
        <dbReference type="EMBL" id="EIG54342.1"/>
    </source>
</evidence>
<dbReference type="MEROPS" id="S12.006"/>
<dbReference type="Pfam" id="PF00144">
    <property type="entry name" value="Beta-lactamase"/>
    <property type="match status" value="1"/>
</dbReference>
<dbReference type="STRING" id="596152.DesU5LDRAFT_2688"/>
<gene>
    <name evidence="4" type="ORF">DesU5LDRAFT_2688</name>
</gene>
<dbReference type="AlphaFoldDB" id="I2Q3I6"/>
<dbReference type="InterPro" id="IPR051478">
    <property type="entry name" value="Beta-lactamase-like_AB/R"/>
</dbReference>
<name>I2Q3I6_9BACT</name>
<dbReference type="SUPFAM" id="SSF56601">
    <property type="entry name" value="beta-lactamase/transpeptidase-like"/>
    <property type="match status" value="1"/>
</dbReference>
<sequence length="371" mass="39299">MPRSFFPLPSAFLVLLALLLGAGPPARAAGLPGRQATARVVARLTETGRVHGLVVGYVSPAGRLVHGFGRAGQGRRAGTPDGRTLFEIGSITKTFTGLLLAQAVMEGQVRATDPIRLSLPSGTLDKESPLAPVSYLDLATHSSGLPEGPDNLPSKDPQNPLAGYSTGLLLDYLSRARLIAPVGRDFFYSNVGAGLCGYLLARLAGTDYETLVKAKVCQPLAMADTTVALSGEQVVRMTHGHDDKGRIVPNWDVTGLEGAGALRSTADDLLTYAAANMGLVPTPLLPAMKLAQLPRKHVSSIPALFLGFFWNIMNFGGKEYLLHAGRSGGYFALVLMSPEDNAGIVLLCDTEGDFTKEGWRLLELVTGKDLP</sequence>
<feature type="signal peptide" evidence="2">
    <location>
        <begin position="1"/>
        <end position="28"/>
    </location>
</feature>
<dbReference type="EMBL" id="JH600068">
    <property type="protein sequence ID" value="EIG54342.1"/>
    <property type="molecule type" value="Genomic_DNA"/>
</dbReference>
<accession>I2Q3I6</accession>
<dbReference type="eggNOG" id="COG1680">
    <property type="taxonomic scope" value="Bacteria"/>
</dbReference>
<dbReference type="InterPro" id="IPR001466">
    <property type="entry name" value="Beta-lactam-related"/>
</dbReference>
<dbReference type="OrthoDB" id="9801061at2"/>
<comment type="similarity">
    <text evidence="1">Belongs to the beta-lactamase family.</text>
</comment>
<dbReference type="InterPro" id="IPR012338">
    <property type="entry name" value="Beta-lactam/transpept-like"/>
</dbReference>
<evidence type="ECO:0000259" key="3">
    <source>
        <dbReference type="Pfam" id="PF00144"/>
    </source>
</evidence>
<reference evidence="4" key="1">
    <citation type="submission" date="2011-11" db="EMBL/GenBank/DDBJ databases">
        <title>Improved High-Quality Draft sequence of Desulfovibrio sp. U5L.</title>
        <authorList>
            <consortium name="US DOE Joint Genome Institute"/>
            <person name="Lucas S."/>
            <person name="Han J."/>
            <person name="Lapidus A."/>
            <person name="Cheng J.-F."/>
            <person name="Goodwin L."/>
            <person name="Pitluck S."/>
            <person name="Peters L."/>
            <person name="Ovchinnikova G."/>
            <person name="Held B."/>
            <person name="Detter J.C."/>
            <person name="Han C."/>
            <person name="Tapia R."/>
            <person name="Land M."/>
            <person name="Hauser L."/>
            <person name="Kyrpides N."/>
            <person name="Ivanova N."/>
            <person name="Pagani I."/>
            <person name="Gabster J."/>
            <person name="Walker C."/>
            <person name="Stolyar S."/>
            <person name="Stahl D."/>
            <person name="Arkin A."/>
            <person name="Dehal P."/>
            <person name="Hazen T."/>
            <person name="Woyke T."/>
        </authorList>
    </citation>
    <scope>NUCLEOTIDE SEQUENCE [LARGE SCALE GENOMIC DNA]</scope>
    <source>
        <strain evidence="4">U5L</strain>
    </source>
</reference>
<keyword evidence="2" id="KW-0732">Signal</keyword>
<feature type="domain" description="Beta-lactamase-related" evidence="3">
    <location>
        <begin position="38"/>
        <end position="360"/>
    </location>
</feature>
<evidence type="ECO:0000256" key="1">
    <source>
        <dbReference type="ARBA" id="ARBA00038473"/>
    </source>
</evidence>